<keyword evidence="2" id="KW-1185">Reference proteome</keyword>
<evidence type="ECO:0000313" key="2">
    <source>
        <dbReference type="Proteomes" id="UP000547510"/>
    </source>
</evidence>
<dbReference type="RefSeq" id="WP_184698533.1">
    <property type="nucleotide sequence ID" value="NZ_JACHJN010000015.1"/>
</dbReference>
<organism evidence="1 2">
    <name type="scientific">Saccharothrix tamanrassetensis</name>
    <dbReference type="NCBI Taxonomy" id="1051531"/>
    <lineage>
        <taxon>Bacteria</taxon>
        <taxon>Bacillati</taxon>
        <taxon>Actinomycetota</taxon>
        <taxon>Actinomycetes</taxon>
        <taxon>Pseudonocardiales</taxon>
        <taxon>Pseudonocardiaceae</taxon>
        <taxon>Saccharothrix</taxon>
    </lineage>
</organism>
<protein>
    <recommendedName>
        <fullName evidence="3">Excreted virulence factor EspC (Type VII ESX diderm)</fullName>
    </recommendedName>
</protein>
<dbReference type="AlphaFoldDB" id="A0A841CVP7"/>
<evidence type="ECO:0000313" key="1">
    <source>
        <dbReference type="EMBL" id="MBB5960384.1"/>
    </source>
</evidence>
<evidence type="ECO:0008006" key="3">
    <source>
        <dbReference type="Google" id="ProtNLM"/>
    </source>
</evidence>
<dbReference type="Proteomes" id="UP000547510">
    <property type="component" value="Unassembled WGS sequence"/>
</dbReference>
<accession>A0A841CVP7</accession>
<name>A0A841CVP7_9PSEU</name>
<dbReference type="EMBL" id="JACHJN010000015">
    <property type="protein sequence ID" value="MBB5960384.1"/>
    <property type="molecule type" value="Genomic_DNA"/>
</dbReference>
<comment type="caution">
    <text evidence="1">The sequence shown here is derived from an EMBL/GenBank/DDBJ whole genome shotgun (WGS) entry which is preliminary data.</text>
</comment>
<gene>
    <name evidence="1" type="ORF">FHS29_007007</name>
</gene>
<sequence>MTDLNAALDAMRDDATVWATAADSLEAPRDEVTELPLSGAEMSMWAADLGLDRTYNEARAKVETVLSQAVAGFRELAVGLRAAADTYQREEEANLHSFNRLDR</sequence>
<reference evidence="1 2" key="1">
    <citation type="submission" date="2020-08" db="EMBL/GenBank/DDBJ databases">
        <title>Genomic Encyclopedia of Type Strains, Phase III (KMG-III): the genomes of soil and plant-associated and newly described type strains.</title>
        <authorList>
            <person name="Whitman W."/>
        </authorList>
    </citation>
    <scope>NUCLEOTIDE SEQUENCE [LARGE SCALE GENOMIC DNA]</scope>
    <source>
        <strain evidence="1 2">CECT 8640</strain>
    </source>
</reference>
<proteinExistence type="predicted"/>